<accession>A0A8K0DCH3</accession>
<evidence type="ECO:0000313" key="5">
    <source>
        <dbReference type="EMBL" id="KAF2900831.1"/>
    </source>
</evidence>
<organism evidence="5 6">
    <name type="scientific">Ignelater luminosus</name>
    <name type="common">Cucubano</name>
    <name type="synonym">Pyrophorus luminosus</name>
    <dbReference type="NCBI Taxonomy" id="2038154"/>
    <lineage>
        <taxon>Eukaryota</taxon>
        <taxon>Metazoa</taxon>
        <taxon>Ecdysozoa</taxon>
        <taxon>Arthropoda</taxon>
        <taxon>Hexapoda</taxon>
        <taxon>Insecta</taxon>
        <taxon>Pterygota</taxon>
        <taxon>Neoptera</taxon>
        <taxon>Endopterygota</taxon>
        <taxon>Coleoptera</taxon>
        <taxon>Polyphaga</taxon>
        <taxon>Elateriformia</taxon>
        <taxon>Elateroidea</taxon>
        <taxon>Elateridae</taxon>
        <taxon>Agrypninae</taxon>
        <taxon>Pyrophorini</taxon>
        <taxon>Ignelater</taxon>
    </lineage>
</organism>
<gene>
    <name evidence="5" type="ORF">ILUMI_05370</name>
</gene>
<dbReference type="GO" id="GO:0007623">
    <property type="term" value="P:circadian rhythm"/>
    <property type="evidence" value="ECO:0007669"/>
    <property type="project" value="UniProtKB-ARBA"/>
</dbReference>
<dbReference type="InterPro" id="IPR010562">
    <property type="entry name" value="Haemolymph_juvenile_hormone-bd"/>
</dbReference>
<name>A0A8K0DCH3_IGNLU</name>
<keyword evidence="2" id="KW-0090">Biological rhythms</keyword>
<proteinExistence type="inferred from homology"/>
<dbReference type="FunFam" id="3.15.10.30:FF:000001">
    <property type="entry name" value="Takeout-like protein 1"/>
    <property type="match status" value="1"/>
</dbReference>
<evidence type="ECO:0000256" key="4">
    <source>
        <dbReference type="SAM" id="SignalP"/>
    </source>
</evidence>
<dbReference type="PANTHER" id="PTHR11008:SF32">
    <property type="entry name" value="CIRCADIAN CLOCK-CONTROLLED PROTEIN DAYWAKE-RELATED"/>
    <property type="match status" value="1"/>
</dbReference>
<evidence type="ECO:0000313" key="6">
    <source>
        <dbReference type="Proteomes" id="UP000801492"/>
    </source>
</evidence>
<evidence type="ECO:0000256" key="2">
    <source>
        <dbReference type="ARBA" id="ARBA00023108"/>
    </source>
</evidence>
<keyword evidence="1 4" id="KW-0732">Signal</keyword>
<dbReference type="GO" id="GO:0005615">
    <property type="term" value="C:extracellular space"/>
    <property type="evidence" value="ECO:0007669"/>
    <property type="project" value="TreeGrafter"/>
</dbReference>
<dbReference type="Proteomes" id="UP000801492">
    <property type="component" value="Unassembled WGS sequence"/>
</dbReference>
<feature type="chain" id="PRO_5035449145" evidence="4">
    <location>
        <begin position="20"/>
        <end position="248"/>
    </location>
</feature>
<dbReference type="AlphaFoldDB" id="A0A8K0DCH3"/>
<comment type="caution">
    <text evidence="5">The sequence shown here is derived from an EMBL/GenBank/DDBJ whole genome shotgun (WGS) entry which is preliminary data.</text>
</comment>
<dbReference type="SMART" id="SM00700">
    <property type="entry name" value="JHBP"/>
    <property type="match status" value="1"/>
</dbReference>
<evidence type="ECO:0000256" key="3">
    <source>
        <dbReference type="ARBA" id="ARBA00060902"/>
    </source>
</evidence>
<dbReference type="InterPro" id="IPR038606">
    <property type="entry name" value="To_sf"/>
</dbReference>
<dbReference type="Pfam" id="PF06585">
    <property type="entry name" value="JHBP"/>
    <property type="match status" value="1"/>
</dbReference>
<reference evidence="5" key="1">
    <citation type="submission" date="2019-08" db="EMBL/GenBank/DDBJ databases">
        <title>The genome of the North American firefly Photinus pyralis.</title>
        <authorList>
            <consortium name="Photinus pyralis genome working group"/>
            <person name="Fallon T.R."/>
            <person name="Sander Lower S.E."/>
            <person name="Weng J.-K."/>
        </authorList>
    </citation>
    <scope>NUCLEOTIDE SEQUENCE</scope>
    <source>
        <strain evidence="5">TRF0915ILg1</strain>
        <tissue evidence="5">Whole body</tissue>
    </source>
</reference>
<dbReference type="EMBL" id="VTPC01001983">
    <property type="protein sequence ID" value="KAF2900831.1"/>
    <property type="molecule type" value="Genomic_DNA"/>
</dbReference>
<dbReference type="OrthoDB" id="8190514at2759"/>
<sequence length="248" mass="27393">MKILIFTVLSSLLLLCIEGATLPPSFKICKRSEPDLNACFKEAVQVALPLLKDGISDLGIPPAEPLYVNSMTLGGGSGAMKVQQNYKNVKIYDIINAKVDDATLKVGDKTFDATVSITIPKCRAEADYDLDGQILMLPITGNGKCTLEFENAKALIIMKGELFDKKGKTHVKLGELKVDLKPENAKFHFDNLFDGDKQLSDQMNKLINDSWKDLYEEVKDGYNDMLAGLVKNVADTVFNKVPYDELLP</sequence>
<comment type="similarity">
    <text evidence="3">Belongs to the TO family.</text>
</comment>
<dbReference type="PANTHER" id="PTHR11008">
    <property type="entry name" value="PROTEIN TAKEOUT-LIKE PROTEIN"/>
    <property type="match status" value="1"/>
</dbReference>
<keyword evidence="6" id="KW-1185">Reference proteome</keyword>
<evidence type="ECO:0000256" key="1">
    <source>
        <dbReference type="ARBA" id="ARBA00022729"/>
    </source>
</evidence>
<protein>
    <submittedName>
        <fullName evidence="5">Uncharacterized protein</fullName>
    </submittedName>
</protein>
<dbReference type="Gene3D" id="3.15.10.30">
    <property type="entry name" value="Haemolymph juvenile hormone binding protein"/>
    <property type="match status" value="1"/>
</dbReference>
<feature type="signal peptide" evidence="4">
    <location>
        <begin position="1"/>
        <end position="19"/>
    </location>
</feature>